<evidence type="ECO:0000313" key="2">
    <source>
        <dbReference type="Proteomes" id="UP001219518"/>
    </source>
</evidence>
<sequence length="608" mass="68279">MEKYNTLKQSRLETVGIEFAGSEKKAIDLKLAVYIACHSAVRSMDATFVIAPAMLTELVEDVGASGFSLIIDESTDVSVIKFIALVIRFYSVTDCKIKTEFLGFAEVYRATAAALYDLIKGFLDSVGLYRNIIGLGTDGASNLCGRNNSVYTLFKAEIPNIVLVRCVCHSLHIAASKAAMNMPAELEFLVRETRNWFARSPLRKLQYRDLYSAINNGKMPPALVQLVKTRWLAWAKAIDVVLAQWVELRQHFINHCEIEKNDPSEKCIISRKLKDSFTEQNRLHLLFLQPITEELNTLNLKFQATEVEVVSLFSELNRLVTWLSRKFLRPAHVPNLQEGEALTEEARQRLVQAIRNPQALLPVTMVDFGAKFAIHLGKITVSPAMLSDVQNRCRSYIATLTLGVLDLLPDHAERLCAIRMLHPDHALRLPRPNFLTLPLHLAQSGADVDDLKTEWDQLDLTDWKLYFGGSIPTHTLTFWEGVAKYEQPGGGRAYSSISDFALRVLSLPHSNAVVERAFSVMNSIKVKARSRMGAELLVAIMRIRMRLAGRGCCAGFKPSADMFRRFTADMHEALPRERPGEENTADDGEDDEALHLLGFDADDLWEDA</sequence>
<dbReference type="SUPFAM" id="SSF53098">
    <property type="entry name" value="Ribonuclease H-like"/>
    <property type="match status" value="1"/>
</dbReference>
<evidence type="ECO:0000313" key="1">
    <source>
        <dbReference type="EMBL" id="KAK3922296.1"/>
    </source>
</evidence>
<dbReference type="PANTHER" id="PTHR37162">
    <property type="entry name" value="HAT FAMILY DIMERISATION DOMAINCONTAINING PROTEIN-RELATED"/>
    <property type="match status" value="1"/>
</dbReference>
<dbReference type="EMBL" id="JAHWGI010001088">
    <property type="protein sequence ID" value="KAK3922296.1"/>
    <property type="molecule type" value="Genomic_DNA"/>
</dbReference>
<comment type="caution">
    <text evidence="1">The sequence shown here is derived from an EMBL/GenBank/DDBJ whole genome shotgun (WGS) entry which is preliminary data.</text>
</comment>
<dbReference type="AlphaFoldDB" id="A0AAE1LJA3"/>
<protein>
    <submittedName>
        <fullName evidence="1">Zinc finger protein 862</fullName>
    </submittedName>
</protein>
<reference evidence="1" key="2">
    <citation type="journal article" date="2023" name="BMC Genomics">
        <title>Pest status, molecular evolution, and epigenetic factors derived from the genome assembly of Frankliniella fusca, a thysanopteran phytovirus vector.</title>
        <authorList>
            <person name="Catto M.A."/>
            <person name="Labadie P.E."/>
            <person name="Jacobson A.L."/>
            <person name="Kennedy G.G."/>
            <person name="Srinivasan R."/>
            <person name="Hunt B.G."/>
        </authorList>
    </citation>
    <scope>NUCLEOTIDE SEQUENCE</scope>
    <source>
        <strain evidence="1">PL_HMW_Pooled</strain>
    </source>
</reference>
<dbReference type="Proteomes" id="UP001219518">
    <property type="component" value="Unassembled WGS sequence"/>
</dbReference>
<reference evidence="1" key="1">
    <citation type="submission" date="2021-07" db="EMBL/GenBank/DDBJ databases">
        <authorList>
            <person name="Catto M.A."/>
            <person name="Jacobson A."/>
            <person name="Kennedy G."/>
            <person name="Labadie P."/>
            <person name="Hunt B.G."/>
            <person name="Srinivasan R."/>
        </authorList>
    </citation>
    <scope>NUCLEOTIDE SEQUENCE</scope>
    <source>
        <strain evidence="1">PL_HMW_Pooled</strain>
        <tissue evidence="1">Head</tissue>
    </source>
</reference>
<name>A0AAE1LJA3_9NEOP</name>
<gene>
    <name evidence="1" type="ORF">KUF71_011765</name>
</gene>
<organism evidence="1 2">
    <name type="scientific">Frankliniella fusca</name>
    <dbReference type="NCBI Taxonomy" id="407009"/>
    <lineage>
        <taxon>Eukaryota</taxon>
        <taxon>Metazoa</taxon>
        <taxon>Ecdysozoa</taxon>
        <taxon>Arthropoda</taxon>
        <taxon>Hexapoda</taxon>
        <taxon>Insecta</taxon>
        <taxon>Pterygota</taxon>
        <taxon>Neoptera</taxon>
        <taxon>Paraneoptera</taxon>
        <taxon>Thysanoptera</taxon>
        <taxon>Terebrantia</taxon>
        <taxon>Thripoidea</taxon>
        <taxon>Thripidae</taxon>
        <taxon>Frankliniella</taxon>
    </lineage>
</organism>
<dbReference type="PANTHER" id="PTHR37162:SF1">
    <property type="entry name" value="BED-TYPE DOMAIN-CONTAINING PROTEIN"/>
    <property type="match status" value="1"/>
</dbReference>
<dbReference type="InterPro" id="IPR012337">
    <property type="entry name" value="RNaseH-like_sf"/>
</dbReference>
<proteinExistence type="predicted"/>
<keyword evidence="2" id="KW-1185">Reference proteome</keyword>
<accession>A0AAE1LJA3</accession>